<dbReference type="GO" id="GO:0008643">
    <property type="term" value="P:carbohydrate transport"/>
    <property type="evidence" value="ECO:0007669"/>
    <property type="project" value="InterPro"/>
</dbReference>
<comment type="caution">
    <text evidence="3">The sequence shown here is derived from an EMBL/GenBank/DDBJ whole genome shotgun (WGS) entry which is preliminary data.</text>
</comment>
<dbReference type="InterPro" id="IPR007049">
    <property type="entry name" value="Carb-sel_porin_OprB"/>
</dbReference>
<accession>A0AAE2ZPW6</accession>
<sequence>MRRIALHALSLNRQIVLTGAIFALFVPSTLHAQSKIESLAGPGSITATLESDVQDQDSVLDVDLLQSWSAWKASIKDRTGLDFGLDYIALGYVASDSPGENTAATGVFRVFGEWVLTGRGTENTGSLLFSGGNRHRLDTVPVKDFAGELGYAGIIGPTYSDQRWRLTHLYWRQLFAEGRGAVYLGLLDTTDYTDAYALASPWQGFANLAFQTGSGTIGGLPDAALGVAAGYFLNDNFYVGGGIVDANADAADPFSISLFDEGETFKSFEFGWTTGSAARFFNNYHLTFWHIDERNAAGTSEGYGVAFSISHVVNEHWLPFLRGGWSEGGDALYEASISAGIGYSRDISSSLFGLGVNWSRPSEDTFGVKLDDQITVEVFQRWQLTEGIELTPSMQYILNPALNREDDSIALFGLRFRAAL</sequence>
<comment type="similarity">
    <text evidence="1 2">Belongs to the OprB family.</text>
</comment>
<dbReference type="AlphaFoldDB" id="A0AAE2ZPW6"/>
<dbReference type="Proteomes" id="UP001196509">
    <property type="component" value="Unassembled WGS sequence"/>
</dbReference>
<evidence type="ECO:0000256" key="2">
    <source>
        <dbReference type="RuleBase" id="RU363072"/>
    </source>
</evidence>
<protein>
    <submittedName>
        <fullName evidence="3">Carbohydrate porin</fullName>
    </submittedName>
</protein>
<keyword evidence="4" id="KW-1185">Reference proteome</keyword>
<evidence type="ECO:0000256" key="1">
    <source>
        <dbReference type="ARBA" id="ARBA00008769"/>
    </source>
</evidence>
<proteinExistence type="inferred from homology"/>
<evidence type="ECO:0000313" key="3">
    <source>
        <dbReference type="EMBL" id="MBW8640061.1"/>
    </source>
</evidence>
<organism evidence="3 4">
    <name type="scientific">Flavimaribacter sediminis</name>
    <dbReference type="NCBI Taxonomy" id="2865987"/>
    <lineage>
        <taxon>Bacteria</taxon>
        <taxon>Pseudomonadati</taxon>
        <taxon>Pseudomonadota</taxon>
        <taxon>Alphaproteobacteria</taxon>
        <taxon>Hyphomicrobiales</taxon>
        <taxon>Rhizobiaceae</taxon>
        <taxon>Flavimaribacter</taxon>
    </lineage>
</organism>
<dbReference type="RefSeq" id="WP_220230781.1">
    <property type="nucleotide sequence ID" value="NZ_JAICBX010000005.1"/>
</dbReference>
<dbReference type="EMBL" id="JAICBX010000005">
    <property type="protein sequence ID" value="MBW8640061.1"/>
    <property type="molecule type" value="Genomic_DNA"/>
</dbReference>
<dbReference type="Gene3D" id="2.40.160.180">
    <property type="entry name" value="Carbohydrate-selective porin OprB"/>
    <property type="match status" value="1"/>
</dbReference>
<dbReference type="InterPro" id="IPR038673">
    <property type="entry name" value="OprB_sf"/>
</dbReference>
<reference evidence="3" key="1">
    <citation type="submission" date="2021-08" db="EMBL/GenBank/DDBJ databases">
        <title>Hoeflea bacterium WL0058 sp. nov., isolated from the sediment.</title>
        <authorList>
            <person name="Wang L."/>
            <person name="Zhang D."/>
        </authorList>
    </citation>
    <scope>NUCLEOTIDE SEQUENCE</scope>
    <source>
        <strain evidence="3">WL0058</strain>
    </source>
</reference>
<dbReference type="Pfam" id="PF04966">
    <property type="entry name" value="OprB"/>
    <property type="match status" value="2"/>
</dbReference>
<dbReference type="PANTHER" id="PTHR37944:SF1">
    <property type="entry name" value="PORIN B"/>
    <property type="match status" value="1"/>
</dbReference>
<name>A0AAE2ZPW6_9HYPH</name>
<dbReference type="GO" id="GO:0015288">
    <property type="term" value="F:porin activity"/>
    <property type="evidence" value="ECO:0007669"/>
    <property type="project" value="InterPro"/>
</dbReference>
<evidence type="ECO:0000313" key="4">
    <source>
        <dbReference type="Proteomes" id="UP001196509"/>
    </source>
</evidence>
<dbReference type="InterPro" id="IPR052932">
    <property type="entry name" value="OprB_Porin"/>
</dbReference>
<dbReference type="PANTHER" id="PTHR37944">
    <property type="entry name" value="PORIN B"/>
    <property type="match status" value="1"/>
</dbReference>
<gene>
    <name evidence="3" type="ORF">K1W69_22895</name>
</gene>
<dbReference type="GO" id="GO:0016020">
    <property type="term" value="C:membrane"/>
    <property type="evidence" value="ECO:0007669"/>
    <property type="project" value="InterPro"/>
</dbReference>